<dbReference type="KEGG" id="cmic:caldi_07630"/>
<accession>A0AA35G7T6</accession>
<proteinExistence type="predicted"/>
<name>A0AA35G7T6_9FIRM</name>
<keyword evidence="2" id="KW-1185">Reference proteome</keyword>
<sequence length="300" mass="33214">MYRLLVFDIDGTLLSDDRSLPQAVAHALAAARSHGFGVTLATGRELSEAEPVIRQVRPNAPVVGCNGALVYDPNTRRILWEAPISRGTALRLAGRLDELGWHYGVCGRDRIVVGRRHAWRLRLGPWRRLRNWTGLVYYVRWLWEWRRYVNLEVVPDVSRFLDTWDEPVMNFFVWEPAESVVRHLGPLAKEVSVDPVSPRSVHIMAPGVDKGTGVEVLAGLLGIGMDGVVVCGDQYNDLSMLRRAGLAVAVGNAPPEVQRQAAWVVPSNRENGAALLIHRLIRMTARSAEPAAADRSGAAD</sequence>
<gene>
    <name evidence="1" type="ORF">caldi_07630</name>
</gene>
<dbReference type="InterPro" id="IPR006379">
    <property type="entry name" value="HAD-SF_hydro_IIB"/>
</dbReference>
<organism evidence="1 2">
    <name type="scientific">Caldinitratiruptor microaerophilus</name>
    <dbReference type="NCBI Taxonomy" id="671077"/>
    <lineage>
        <taxon>Bacteria</taxon>
        <taxon>Bacillati</taxon>
        <taxon>Bacillota</taxon>
        <taxon>Clostridia</taxon>
        <taxon>Eubacteriales</taxon>
        <taxon>Symbiobacteriaceae</taxon>
        <taxon>Caldinitratiruptor</taxon>
    </lineage>
</organism>
<dbReference type="NCBIfam" id="TIGR01484">
    <property type="entry name" value="HAD-SF-IIB"/>
    <property type="match status" value="1"/>
</dbReference>
<dbReference type="InterPro" id="IPR023214">
    <property type="entry name" value="HAD_sf"/>
</dbReference>
<dbReference type="InterPro" id="IPR036412">
    <property type="entry name" value="HAD-like_sf"/>
</dbReference>
<evidence type="ECO:0000313" key="1">
    <source>
        <dbReference type="EMBL" id="BDG59673.1"/>
    </source>
</evidence>
<reference evidence="1" key="1">
    <citation type="submission" date="2022-03" db="EMBL/GenBank/DDBJ databases">
        <title>Complete genome sequence of Caldinitratiruptor microaerophilus.</title>
        <authorList>
            <person name="Mukaiyama R."/>
            <person name="Nishiyama T."/>
            <person name="Ueda K."/>
        </authorList>
    </citation>
    <scope>NUCLEOTIDE SEQUENCE</scope>
    <source>
        <strain evidence="1">JCM 16183</strain>
    </source>
</reference>
<dbReference type="AlphaFoldDB" id="A0AA35G7T6"/>
<dbReference type="GO" id="GO:0000287">
    <property type="term" value="F:magnesium ion binding"/>
    <property type="evidence" value="ECO:0007669"/>
    <property type="project" value="TreeGrafter"/>
</dbReference>
<dbReference type="SUPFAM" id="SSF56784">
    <property type="entry name" value="HAD-like"/>
    <property type="match status" value="1"/>
</dbReference>
<dbReference type="Gene3D" id="3.30.1240.10">
    <property type="match status" value="1"/>
</dbReference>
<evidence type="ECO:0000313" key="2">
    <source>
        <dbReference type="Proteomes" id="UP001163687"/>
    </source>
</evidence>
<dbReference type="GO" id="GO:0016791">
    <property type="term" value="F:phosphatase activity"/>
    <property type="evidence" value="ECO:0007669"/>
    <property type="project" value="TreeGrafter"/>
</dbReference>
<dbReference type="PROSITE" id="PS01228">
    <property type="entry name" value="COF_1"/>
    <property type="match status" value="1"/>
</dbReference>
<dbReference type="Proteomes" id="UP001163687">
    <property type="component" value="Chromosome"/>
</dbReference>
<dbReference type="Pfam" id="PF08282">
    <property type="entry name" value="Hydrolase_3"/>
    <property type="match status" value="1"/>
</dbReference>
<dbReference type="SFLD" id="SFLDS00003">
    <property type="entry name" value="Haloacid_Dehalogenase"/>
    <property type="match status" value="1"/>
</dbReference>
<dbReference type="SFLD" id="SFLDG01140">
    <property type="entry name" value="C2.B:_Phosphomannomutase_and_P"/>
    <property type="match status" value="1"/>
</dbReference>
<dbReference type="Gene3D" id="3.40.50.1000">
    <property type="entry name" value="HAD superfamily/HAD-like"/>
    <property type="match status" value="1"/>
</dbReference>
<dbReference type="EMBL" id="AP025628">
    <property type="protein sequence ID" value="BDG59673.1"/>
    <property type="molecule type" value="Genomic_DNA"/>
</dbReference>
<dbReference type="PANTHER" id="PTHR10000:SF8">
    <property type="entry name" value="HAD SUPERFAMILY HYDROLASE-LIKE, TYPE 3"/>
    <property type="match status" value="1"/>
</dbReference>
<dbReference type="GO" id="GO:0005829">
    <property type="term" value="C:cytosol"/>
    <property type="evidence" value="ECO:0007669"/>
    <property type="project" value="TreeGrafter"/>
</dbReference>
<dbReference type="PANTHER" id="PTHR10000">
    <property type="entry name" value="PHOSPHOSERINE PHOSPHATASE"/>
    <property type="match status" value="1"/>
</dbReference>
<protein>
    <submittedName>
        <fullName evidence="1">Haloacid dehalogenase</fullName>
    </submittedName>
</protein>
<dbReference type="RefSeq" id="WP_264843780.1">
    <property type="nucleotide sequence ID" value="NZ_AP025628.1"/>
</dbReference>